<dbReference type="NCBIfam" id="NF038032">
    <property type="entry name" value="CehA_McbA_metalo"/>
    <property type="match status" value="1"/>
</dbReference>
<dbReference type="PANTHER" id="PTHR42924:SF3">
    <property type="entry name" value="POLYMERASE_HISTIDINOL PHOSPHATASE N-TERMINAL DOMAIN-CONTAINING PROTEIN"/>
    <property type="match status" value="1"/>
</dbReference>
<dbReference type="STRING" id="1129794.C427_4399"/>
<dbReference type="GO" id="GO:0004534">
    <property type="term" value="F:5'-3' RNA exonuclease activity"/>
    <property type="evidence" value="ECO:0007669"/>
    <property type="project" value="TreeGrafter"/>
</dbReference>
<dbReference type="PATRIC" id="fig|1129794.4.peg.4381"/>
<protein>
    <submittedName>
        <fullName evidence="1">Uncharacterized protein</fullName>
    </submittedName>
</protein>
<dbReference type="EMBL" id="CP003837">
    <property type="protein sequence ID" value="AGH46501.1"/>
    <property type="molecule type" value="Genomic_DNA"/>
</dbReference>
<reference evidence="1 2" key="1">
    <citation type="journal article" date="2013" name="Genome Announc.">
        <title>Complete Genome Sequence of Glaciecola psychrophila Strain 170T.</title>
        <authorList>
            <person name="Yin J."/>
            <person name="Chen J."/>
            <person name="Liu G."/>
            <person name="Yu Y."/>
            <person name="Song L."/>
            <person name="Wang X."/>
            <person name="Qu X."/>
        </authorList>
    </citation>
    <scope>NUCLEOTIDE SEQUENCE [LARGE SCALE GENOMIC DNA]</scope>
    <source>
        <strain evidence="1 2">170</strain>
    </source>
</reference>
<dbReference type="HOGENOM" id="CLU_506972_0_0_6"/>
<dbReference type="Proteomes" id="UP000011864">
    <property type="component" value="Chromosome"/>
</dbReference>
<dbReference type="CDD" id="cd07432">
    <property type="entry name" value="PHP_HisPPase"/>
    <property type="match status" value="1"/>
</dbReference>
<name>M4RSH6_9ALTE</name>
<dbReference type="eggNOG" id="COG0613">
    <property type="taxonomic scope" value="Bacteria"/>
</dbReference>
<dbReference type="GO" id="GO:0035312">
    <property type="term" value="F:5'-3' DNA exonuclease activity"/>
    <property type="evidence" value="ECO:0007669"/>
    <property type="project" value="TreeGrafter"/>
</dbReference>
<dbReference type="InterPro" id="IPR052018">
    <property type="entry name" value="PHP_domain"/>
</dbReference>
<gene>
    <name evidence="1" type="ORF">C427_4399</name>
</gene>
<dbReference type="SUPFAM" id="SSF89550">
    <property type="entry name" value="PHP domain-like"/>
    <property type="match status" value="1"/>
</dbReference>
<accession>M4RSH6</accession>
<evidence type="ECO:0000313" key="2">
    <source>
        <dbReference type="Proteomes" id="UP000011864"/>
    </source>
</evidence>
<evidence type="ECO:0000313" key="1">
    <source>
        <dbReference type="EMBL" id="AGH46501.1"/>
    </source>
</evidence>
<dbReference type="Gene3D" id="3.20.20.140">
    <property type="entry name" value="Metal-dependent hydrolases"/>
    <property type="match status" value="1"/>
</dbReference>
<proteinExistence type="predicted"/>
<dbReference type="PANTHER" id="PTHR42924">
    <property type="entry name" value="EXONUCLEASE"/>
    <property type="match status" value="1"/>
</dbReference>
<organism evidence="1 2">
    <name type="scientific">Paraglaciecola psychrophila 170</name>
    <dbReference type="NCBI Taxonomy" id="1129794"/>
    <lineage>
        <taxon>Bacteria</taxon>
        <taxon>Pseudomonadati</taxon>
        <taxon>Pseudomonadota</taxon>
        <taxon>Gammaproteobacteria</taxon>
        <taxon>Alteromonadales</taxon>
        <taxon>Alteromonadaceae</taxon>
        <taxon>Paraglaciecola</taxon>
    </lineage>
</organism>
<dbReference type="InterPro" id="IPR016195">
    <property type="entry name" value="Pol/histidinol_Pase-like"/>
</dbReference>
<dbReference type="AlphaFoldDB" id="M4RSH6"/>
<sequence>MIGKHGEYNIDLPVGDYQVYATGKGYSDSAKHDVNIKRNDSQTLSFSDLLAPGKVNIQVTDAQTTAALDAKIQIEKGNKPLIEFFGAKTFFTELDSVGQAQFTLAPGDYQLKVSAGANFVAKPVFIDATIVPNQTTNLVGAVTVSTYPTQHGWFAGDLHHHADVLEGSTSPMFLVRSQLAAGLNVTFVSDHDSTKNHEAIKALSDKRGVPFIPSIEISPSWGHFNVFPIEMGAQLSVEPGVDDVHSIIQDARRMGATVVASNHPYIPYGYLSSLEKNTAPGGFNPSIDLIEINSEVDYMKAVEKARQLWSEGLPYYYTAGSDTHDVWNETSGHNRMFVYTASKPDAKAFAQAMKNGHSYASFGPVIYPKNVMFGDTLKLAVNQSQSINFDLLSVNGLKLVQLIGNDGVISEQTLSGDKVSVMFDVPQKSGWVSLVVEDAKSYKAFSNPIWLKMVDQTSF</sequence>
<dbReference type="KEGG" id="gps:C427_4399"/>
<keyword evidence="2" id="KW-1185">Reference proteome</keyword>